<dbReference type="STRING" id="1280953.HOC_07299"/>
<keyword evidence="3" id="KW-1185">Reference proteome</keyword>
<evidence type="ECO:0000313" key="3">
    <source>
        <dbReference type="Proteomes" id="UP000024942"/>
    </source>
</evidence>
<feature type="chain" id="PRO_5001573136" description="Lipoprotein" evidence="1">
    <location>
        <begin position="24"/>
        <end position="774"/>
    </location>
</feature>
<evidence type="ECO:0000313" key="2">
    <source>
        <dbReference type="EMBL" id="KDA02963.1"/>
    </source>
</evidence>
<name>A0A059G928_9PROT</name>
<organism evidence="2 3">
    <name type="scientific">Hyphomonas oceanitis SCH89</name>
    <dbReference type="NCBI Taxonomy" id="1280953"/>
    <lineage>
        <taxon>Bacteria</taxon>
        <taxon>Pseudomonadati</taxon>
        <taxon>Pseudomonadota</taxon>
        <taxon>Alphaproteobacteria</taxon>
        <taxon>Hyphomonadales</taxon>
        <taxon>Hyphomonadaceae</taxon>
        <taxon>Hyphomonas</taxon>
    </lineage>
</organism>
<evidence type="ECO:0000256" key="1">
    <source>
        <dbReference type="SAM" id="SignalP"/>
    </source>
</evidence>
<comment type="caution">
    <text evidence="2">The sequence shown here is derived from an EMBL/GenBank/DDBJ whole genome shotgun (WGS) entry which is preliminary data.</text>
</comment>
<sequence>MLKGLIVVLAASAIAASVNPVRAQAAHWPTTEFTVVLHDHRQTAVDSAIAALGNQTGLYEEALQPHIVQIETYLHEVALEYQAMGFKAPALPISARRYEVNLYPFEEGFDAPARVARANPTHLEVDVDAVINWGKWDKRLYEHLAHELFHAVQAAYDHNDDDLGGFFNEGTAQAVGVDMAYRLRGEEPSRSGSGRWAARRYDVSLLKPVDRNDTYATASFWRYLGEEVTASAKQQNASIHEIPANYRYLHEMMLEPLNSGSDKAVLQWLNSGLLKSIKQPLDREYAFFLSTFAGYGEGRYTSEKNTPQKIKAIMQDKLFNKCTELPLEGPQSGVAIPLKIDALAGKCIRIADGDASRPGPVQMVIQVEADSARELNQLWMGAAGAQKTSRRLQASGMTEMGRHFALWQVDLLPDEQMSLIVTNMDAAPWETKSFTGQLSITTTAAKVDSTFVGPLPAAPARGATKTGTSRNKQAARELTFNGSEATKVVIDADNRAVRISIRATPDILNVLAGVNAEGGAMEQILTAGEILNETLGDMNGTFFSLSALEKSTPGTAIDIAVPFFDYGFTGTIPGARISTNGYDGGEFHAVGPTDSLPGGQREFRPSGTVTIIHYSPTLLEGRFVADFTDPDSLTPKQMQESQPTLDIIGNLQGYFRIAAPWKEDSRYEPDESVTPLSDLRSDIMARMPQGQEDIVDAVMAAAEAARQTGDAPDMSAIAASQGAPRAACDCSCSGMRKLEAMGEAVDQASRAPTPAELAMAKCGLTCMAEYQRCE</sequence>
<reference evidence="2 3" key="1">
    <citation type="journal article" date="2014" name="Antonie Van Leeuwenhoek">
        <title>Hyphomonas beringensis sp. nov. and Hyphomonas chukchiensis sp. nov., isolated from surface seawater of the Bering Sea and Chukchi Sea.</title>
        <authorList>
            <person name="Li C."/>
            <person name="Lai Q."/>
            <person name="Li G."/>
            <person name="Dong C."/>
            <person name="Wang J."/>
            <person name="Liao Y."/>
            <person name="Shao Z."/>
        </authorList>
    </citation>
    <scope>NUCLEOTIDE SEQUENCE [LARGE SCALE GENOMIC DNA]</scope>
    <source>
        <strain evidence="2 3">SCH89</strain>
    </source>
</reference>
<gene>
    <name evidence="2" type="ORF">HOC_07299</name>
</gene>
<accession>A0A059G928</accession>
<dbReference type="AlphaFoldDB" id="A0A059G928"/>
<dbReference type="eggNOG" id="ENOG502ZACU">
    <property type="taxonomic scope" value="Bacteria"/>
</dbReference>
<protein>
    <recommendedName>
        <fullName evidence="4">Lipoprotein</fullName>
    </recommendedName>
</protein>
<dbReference type="PATRIC" id="fig|1280953.3.peg.1480"/>
<dbReference type="Proteomes" id="UP000024942">
    <property type="component" value="Unassembled WGS sequence"/>
</dbReference>
<evidence type="ECO:0008006" key="4">
    <source>
        <dbReference type="Google" id="ProtNLM"/>
    </source>
</evidence>
<feature type="signal peptide" evidence="1">
    <location>
        <begin position="1"/>
        <end position="23"/>
    </location>
</feature>
<proteinExistence type="predicted"/>
<keyword evidence="1" id="KW-0732">Signal</keyword>
<dbReference type="EMBL" id="ARYL01000009">
    <property type="protein sequence ID" value="KDA02963.1"/>
    <property type="molecule type" value="Genomic_DNA"/>
</dbReference>